<keyword evidence="2" id="KW-1003">Cell membrane</keyword>
<feature type="transmembrane region" description="Helical" evidence="6">
    <location>
        <begin position="292"/>
        <end position="311"/>
    </location>
</feature>
<comment type="subcellular location">
    <subcellularLocation>
        <location evidence="1">Cell membrane</location>
        <topology evidence="1">Multi-pass membrane protein</topology>
    </subcellularLocation>
</comment>
<dbReference type="RefSeq" id="WP_042477604.1">
    <property type="nucleotide sequence ID" value="NZ_BAYX01000031.1"/>
</dbReference>
<reference evidence="8 9" key="1">
    <citation type="submission" date="2014-05" db="EMBL/GenBank/DDBJ databases">
        <title>Whole genome shotgun sequence of Rhizobium rhizogenes NBRC 13257.</title>
        <authorList>
            <person name="Katano-Makiyama Y."/>
            <person name="Hosoyama A."/>
            <person name="Hashimoto M."/>
            <person name="Hosoyama Y."/>
            <person name="Noguchi M."/>
            <person name="Tsuchikane K."/>
            <person name="Kimura A."/>
            <person name="Ohji S."/>
            <person name="Ichikawa N."/>
            <person name="Yamazoe A."/>
            <person name="Fujita N."/>
        </authorList>
    </citation>
    <scope>NUCLEOTIDE SEQUENCE [LARGE SCALE GENOMIC DNA]</scope>
    <source>
        <strain evidence="8 9">NBRC 13257</strain>
    </source>
</reference>
<evidence type="ECO:0000313" key="8">
    <source>
        <dbReference type="EMBL" id="GAJ97076.1"/>
    </source>
</evidence>
<dbReference type="GO" id="GO:0005886">
    <property type="term" value="C:plasma membrane"/>
    <property type="evidence" value="ECO:0007669"/>
    <property type="project" value="UniProtKB-SubCell"/>
</dbReference>
<evidence type="ECO:0000259" key="7">
    <source>
        <dbReference type="Pfam" id="PF03088"/>
    </source>
</evidence>
<dbReference type="InterPro" id="IPR011042">
    <property type="entry name" value="6-blade_b-propeller_TolB-like"/>
</dbReference>
<dbReference type="SUPFAM" id="SSF63829">
    <property type="entry name" value="Calcium-dependent phosphotriesterase"/>
    <property type="match status" value="1"/>
</dbReference>
<dbReference type="Gene3D" id="2.120.10.30">
    <property type="entry name" value="TolB, C-terminal domain"/>
    <property type="match status" value="1"/>
</dbReference>
<organism evidence="8 9">
    <name type="scientific">Rhizobium rhizogenes NBRC 13257</name>
    <dbReference type="NCBI Taxonomy" id="1220581"/>
    <lineage>
        <taxon>Bacteria</taxon>
        <taxon>Pseudomonadati</taxon>
        <taxon>Pseudomonadota</taxon>
        <taxon>Alphaproteobacteria</taxon>
        <taxon>Hyphomicrobiales</taxon>
        <taxon>Rhizobiaceae</taxon>
        <taxon>Rhizobium/Agrobacterium group</taxon>
        <taxon>Rhizobium</taxon>
    </lineage>
</organism>
<proteinExistence type="predicted"/>
<evidence type="ECO:0000256" key="2">
    <source>
        <dbReference type="ARBA" id="ARBA00022475"/>
    </source>
</evidence>
<dbReference type="PANTHER" id="PTHR32196">
    <property type="entry name" value="ABC TRANSPORTER PERMEASE PROTEIN YPHD-RELATED-RELATED"/>
    <property type="match status" value="1"/>
</dbReference>
<gene>
    <name evidence="8" type="ORF">RRH01S_31_00080</name>
</gene>
<dbReference type="CDD" id="cd06579">
    <property type="entry name" value="TM_PBP1_transp_AraH_like"/>
    <property type="match status" value="1"/>
</dbReference>
<dbReference type="AlphaFoldDB" id="A0AA87U7V6"/>
<keyword evidence="3 6" id="KW-0812">Transmembrane</keyword>
<dbReference type="Pfam" id="PF03088">
    <property type="entry name" value="Str_synth"/>
    <property type="match status" value="1"/>
</dbReference>
<keyword evidence="5 6" id="KW-0472">Membrane</keyword>
<evidence type="ECO:0000256" key="6">
    <source>
        <dbReference type="SAM" id="Phobius"/>
    </source>
</evidence>
<dbReference type="Pfam" id="PF20067">
    <property type="entry name" value="SSL_N"/>
    <property type="match status" value="1"/>
</dbReference>
<feature type="transmembrane region" description="Helical" evidence="6">
    <location>
        <begin position="234"/>
        <end position="253"/>
    </location>
</feature>
<accession>A0AA87U7V6</accession>
<sequence>MQNGDVLSRLRYRLFPDHIVGEILSKSWIDTAIPAIFLVLVLSVYSVILPGFMSMGNLLDISRQLGEISFIVLGLMIVMMAGGIDLSVGSTMALTNFVALALMNMFHWPLYAVIPTVMLVGCLVGLINGVLIGYLRLRAFLTTLAMLIIIRAIVDTLGLAYGRKIGLAFADSAAWDFMGIGFVLGIPVNFAASLVFALIVHIVMTRMRFGWHVLSVGGSRRSAHNAGISVRRTVCMTYVISGFMTSIAGLFYASRLTSVGSDVGVGTEITALTAAVLGGISLGGGRGSVAKALLGTIVVVLLTNGLLRLQLPTGSNSLVLGAVMLLAVGIDVKWVKNRYKLLSRVYVSPTYGILPPMEYKVPGPGSPYQVNDALYRSEPIGLDVVDGAEDIAFDEDDNLYTGSRHGDILRFFAPDYQRHEVYVHIGGQPLAVHMSGDGELHSCVGGMGLYKVTKNREVVKLSDETNRSWFSVIDDSRMRLADDMDFAPDGKIYFSEATIRYDMHDWTVDALEMRGNGRLICYDPKDGSSRTVLPKRGFPNGVCMTGDGESLLFAESWLCRINRYWFAGPKKGTVEIVTDTLPGYPDNIRRSSDGCFWIALVGMRTPALDLACRMPGFRKRMAQRIPFDEWLHPNINTGCVVKIDLDGTVTGALWDTTGEKHPMITSMREHKGHLYLGGIYNNRLGRIPLPNANSNFVDRDFYKAGHQ</sequence>
<feature type="transmembrane region" description="Helical" evidence="6">
    <location>
        <begin position="32"/>
        <end position="53"/>
    </location>
</feature>
<feature type="transmembrane region" description="Helical" evidence="6">
    <location>
        <begin position="108"/>
        <end position="132"/>
    </location>
</feature>
<dbReference type="GO" id="GO:0022857">
    <property type="term" value="F:transmembrane transporter activity"/>
    <property type="evidence" value="ECO:0007669"/>
    <property type="project" value="InterPro"/>
</dbReference>
<keyword evidence="4 6" id="KW-1133">Transmembrane helix</keyword>
<feature type="transmembrane region" description="Helical" evidence="6">
    <location>
        <begin position="139"/>
        <end position="160"/>
    </location>
</feature>
<feature type="transmembrane region" description="Helical" evidence="6">
    <location>
        <begin position="65"/>
        <end position="88"/>
    </location>
</feature>
<dbReference type="EMBL" id="BAYX01000031">
    <property type="protein sequence ID" value="GAJ97076.1"/>
    <property type="molecule type" value="Genomic_DNA"/>
</dbReference>
<dbReference type="Proteomes" id="UP000026941">
    <property type="component" value="Unassembled WGS sequence"/>
</dbReference>
<evidence type="ECO:0000256" key="1">
    <source>
        <dbReference type="ARBA" id="ARBA00004651"/>
    </source>
</evidence>
<dbReference type="FunFam" id="2.120.10.30:FF:000066">
    <property type="entry name" value="ABC transporter permease protein"/>
    <property type="match status" value="1"/>
</dbReference>
<name>A0AA87U7V6_RHIRH</name>
<feature type="transmembrane region" description="Helical" evidence="6">
    <location>
        <begin position="180"/>
        <end position="204"/>
    </location>
</feature>
<evidence type="ECO:0000256" key="5">
    <source>
        <dbReference type="ARBA" id="ARBA00023136"/>
    </source>
</evidence>
<dbReference type="InterPro" id="IPR018119">
    <property type="entry name" value="Strictosidine_synth_cons-reg"/>
</dbReference>
<dbReference type="Pfam" id="PF02653">
    <property type="entry name" value="BPD_transp_2"/>
    <property type="match status" value="1"/>
</dbReference>
<evidence type="ECO:0000256" key="3">
    <source>
        <dbReference type="ARBA" id="ARBA00022692"/>
    </source>
</evidence>
<feature type="transmembrane region" description="Helical" evidence="6">
    <location>
        <begin position="265"/>
        <end position="285"/>
    </location>
</feature>
<evidence type="ECO:0000313" key="9">
    <source>
        <dbReference type="Proteomes" id="UP000026941"/>
    </source>
</evidence>
<comment type="caution">
    <text evidence="8">The sequence shown here is derived from an EMBL/GenBank/DDBJ whole genome shotgun (WGS) entry which is preliminary data.</text>
</comment>
<protein>
    <submittedName>
        <fullName evidence="8">ABC transporter permease protein</fullName>
    </submittedName>
</protein>
<feature type="domain" description="Strictosidine synthase conserved region" evidence="7">
    <location>
        <begin position="482"/>
        <end position="568"/>
    </location>
</feature>
<dbReference type="InterPro" id="IPR001851">
    <property type="entry name" value="ABC_transp_permease"/>
</dbReference>
<evidence type="ECO:0000256" key="4">
    <source>
        <dbReference type="ARBA" id="ARBA00022989"/>
    </source>
</evidence>